<feature type="transmembrane region" description="Helical" evidence="1">
    <location>
        <begin position="109"/>
        <end position="130"/>
    </location>
</feature>
<keyword evidence="1" id="KW-0812">Transmembrane</keyword>
<comment type="caution">
    <text evidence="2">The sequence shown here is derived from an EMBL/GenBank/DDBJ whole genome shotgun (WGS) entry which is preliminary data.</text>
</comment>
<feature type="transmembrane region" description="Helical" evidence="1">
    <location>
        <begin position="43"/>
        <end position="66"/>
    </location>
</feature>
<dbReference type="Proteomes" id="UP000811545">
    <property type="component" value="Unassembled WGS sequence"/>
</dbReference>
<evidence type="ECO:0000256" key="1">
    <source>
        <dbReference type="SAM" id="Phobius"/>
    </source>
</evidence>
<protein>
    <submittedName>
        <fullName evidence="2">Uncharacterized protein</fullName>
    </submittedName>
</protein>
<reference evidence="2 3" key="1">
    <citation type="journal article" date="2021" name="bioRxiv">
        <title>Unique metabolic strategies in Hadean analogues reveal hints for primordial physiology.</title>
        <authorList>
            <person name="Nobu M.K."/>
            <person name="Nakai R."/>
            <person name="Tamazawa S."/>
            <person name="Mori H."/>
            <person name="Toyoda A."/>
            <person name="Ijiri A."/>
            <person name="Suzuki S."/>
            <person name="Kurokawa K."/>
            <person name="Kamagata Y."/>
            <person name="Tamaki H."/>
        </authorList>
    </citation>
    <scope>NUCLEOTIDE SEQUENCE [LARGE SCALE GENOMIC DNA]</scope>
    <source>
        <strain evidence="2">BS525</strain>
    </source>
</reference>
<accession>A0A9E2BI78</accession>
<organism evidence="2 3">
    <name type="scientific">Psychracetigena formicireducens</name>
    <dbReference type="NCBI Taxonomy" id="2986056"/>
    <lineage>
        <taxon>Bacteria</taxon>
        <taxon>Bacillati</taxon>
        <taxon>Candidatus Lithacetigenota</taxon>
        <taxon>Candidatus Psychracetigena</taxon>
    </lineage>
</organism>
<keyword evidence="1" id="KW-1133">Transmembrane helix</keyword>
<feature type="transmembrane region" description="Helical" evidence="1">
    <location>
        <begin position="156"/>
        <end position="175"/>
    </location>
</feature>
<dbReference type="AlphaFoldDB" id="A0A9E2BI78"/>
<dbReference type="EMBL" id="QLTW01000299">
    <property type="protein sequence ID" value="MBT9146075.1"/>
    <property type="molecule type" value="Genomic_DNA"/>
</dbReference>
<evidence type="ECO:0000313" key="2">
    <source>
        <dbReference type="EMBL" id="MBT9146075.1"/>
    </source>
</evidence>
<sequence length="190" mass="21917">MKKFTLVIAVFLLTRILDGISTYIVTPDLAAEANPLHSVFQLGWAGLFVANLTIISLCAYASYLYYTKPQPISDFEAGLDYKNFISVYFFKEKGKFYKIFYTIPTNARAWIALGHIMTLSLTLYGAVILINNTSAYYHINNIQGLWYDLHVVLWKYHLTYGLLIPTVLGTTFVFFRYEFKKYKNQQLLAL</sequence>
<proteinExistence type="predicted"/>
<name>A0A9E2BI78_PSYF1</name>
<gene>
    <name evidence="2" type="ORF">DDT42_01954</name>
</gene>
<evidence type="ECO:0000313" key="3">
    <source>
        <dbReference type="Proteomes" id="UP000811545"/>
    </source>
</evidence>
<keyword evidence="1" id="KW-0472">Membrane</keyword>